<dbReference type="AlphaFoldDB" id="A0A8T0QRL7"/>
<reference evidence="1" key="1">
    <citation type="submission" date="2020-05" db="EMBL/GenBank/DDBJ databases">
        <title>WGS assembly of Panicum virgatum.</title>
        <authorList>
            <person name="Lovell J.T."/>
            <person name="Jenkins J."/>
            <person name="Shu S."/>
            <person name="Juenger T.E."/>
            <person name="Schmutz J."/>
        </authorList>
    </citation>
    <scope>NUCLEOTIDE SEQUENCE</scope>
    <source>
        <strain evidence="1">AP13</strain>
    </source>
</reference>
<protein>
    <submittedName>
        <fullName evidence="1">Uncharacterized protein</fullName>
    </submittedName>
</protein>
<dbReference type="Proteomes" id="UP000823388">
    <property type="component" value="Chromosome 7K"/>
</dbReference>
<evidence type="ECO:0000313" key="2">
    <source>
        <dbReference type="Proteomes" id="UP000823388"/>
    </source>
</evidence>
<organism evidence="1 2">
    <name type="scientific">Panicum virgatum</name>
    <name type="common">Blackwell switchgrass</name>
    <dbReference type="NCBI Taxonomy" id="38727"/>
    <lineage>
        <taxon>Eukaryota</taxon>
        <taxon>Viridiplantae</taxon>
        <taxon>Streptophyta</taxon>
        <taxon>Embryophyta</taxon>
        <taxon>Tracheophyta</taxon>
        <taxon>Spermatophyta</taxon>
        <taxon>Magnoliopsida</taxon>
        <taxon>Liliopsida</taxon>
        <taxon>Poales</taxon>
        <taxon>Poaceae</taxon>
        <taxon>PACMAD clade</taxon>
        <taxon>Panicoideae</taxon>
        <taxon>Panicodae</taxon>
        <taxon>Paniceae</taxon>
        <taxon>Panicinae</taxon>
        <taxon>Panicum</taxon>
        <taxon>Panicum sect. Hiantes</taxon>
    </lineage>
</organism>
<sequence>MADRVQLGPASLRCNGRCLLPIYATTCRARAGVQARQRYRTAHAQPPSAQPEATAVNGYGQIRRLPSAVRPPLIGETVTLSAAICTHGSTGFVLPAGPLSLRFGWPS</sequence>
<dbReference type="EMBL" id="CM029049">
    <property type="protein sequence ID" value="KAG2575605.1"/>
    <property type="molecule type" value="Genomic_DNA"/>
</dbReference>
<proteinExistence type="predicted"/>
<gene>
    <name evidence="1" type="ORF">PVAP13_7KG382300</name>
</gene>
<evidence type="ECO:0000313" key="1">
    <source>
        <dbReference type="EMBL" id="KAG2575605.1"/>
    </source>
</evidence>
<name>A0A8T0QRL7_PANVG</name>
<accession>A0A8T0QRL7</accession>
<comment type="caution">
    <text evidence="1">The sequence shown here is derived from an EMBL/GenBank/DDBJ whole genome shotgun (WGS) entry which is preliminary data.</text>
</comment>
<keyword evidence="2" id="KW-1185">Reference proteome</keyword>